<keyword evidence="3" id="KW-0808">Transferase</keyword>
<evidence type="ECO:0000256" key="1">
    <source>
        <dbReference type="SAM" id="MobiDB-lite"/>
    </source>
</evidence>
<sequence length="1118" mass="129093">MADEYFSNSSKLTKKKDIISKLRINQDNDNIGTGIRDKNLIYEFKEMLGEGAFCKVFKAIYKPTQELIAVKIHEIKGKLFLGMELVKDGRLTDIIREKQENNMKFTDNEASALMRGILRAVSYMHEQNIVHRDLKPGNSYTNLNYLDNILIQNKSDMSTCKVCDFGLSAKYQFSSGSMDVHCGTLIYMAPEVALNQVYTKCVDVWSIGIMMHVILTGGKHPLFNEEYDTCDSYKRKLKDLDSLEAPNDFSWLAKNLFQRLTKIQSHQRYTAKEALQHPWITRKNEANIPIRLVEHIHNFEYEQVLKKKMVLLFFMSMINQQNQSKRYERSNVESEEDMKFYKQKCLKVSKKIDSWHQQMSLKKQGTFKDDEDFITLGNSPSRFCSSDEEASVDTQVEQIQLNITNLTGVDSSKKSDNFQNRISNFTFTNNGRSISPTIVQATPEKMSTKKAKAQQFTYMKYQSQQRKEQKTGRKFKDQKSHEDDDSHLFTEVIESPKKQIQLMTQSLINPTSERSFIQKQHDKDLTSKGERGQDPSQSQKLNHSQLSNVNRSLNQRRKLSSFKTNFPTQDTYEDEIEDQKPYQNMQKTASPFRKQSRRKSELFTSKNYINQSLLDQVNQTFSNESQRIQDPQIISKVAVPQNLIQFQDIINGSLKGNSKMKGDFRQKRILSDIQENDMPLDSHQQSNSKLRTQIFNINEYSHSIKHQQQDSYNQSRNVDQNRRSGLVHSYQAPNQKSISTTSTNIVSAITSKFIFKKNFINKKQGNFVSPTQKRNKTENLLKQQKIIGKQENDYDLQAIFPQPQQSALQNKFEQIKLPLISNYGPRQLLPDTLNQSYVEYSFNQNSIDQKQPEKRSSGSQLIQQSMSHKQNKDSKLQDIIASQLLKDLKRENQNNSRTNNQLGQVLNISGLVASKQQSHTISTQGGSHTNRNGRSHIVENNNSEKNQILQQFNTNVRQSMALQSEIQEFHFVKQKLQNDMYGQTFDGQIIGEQKPLIADEKMKNQKKQNQSFYRQSTNITTQNMNKTYHHNQIVRDSSGVNNQNQTSTNWAQNNNENQSANQGRKNSKTESSYSIGPSNSVNIVKTTGINQNQISHIVSQIKRSAIGGLQQQQLQKQH</sequence>
<name>A0A078BC29_STYLE</name>
<feature type="region of interest" description="Disordered" evidence="1">
    <location>
        <begin position="1037"/>
        <end position="1079"/>
    </location>
</feature>
<keyword evidence="4" id="KW-1185">Reference proteome</keyword>
<reference evidence="3 4" key="1">
    <citation type="submission" date="2014-06" db="EMBL/GenBank/DDBJ databases">
        <authorList>
            <person name="Swart Estienne"/>
        </authorList>
    </citation>
    <scope>NUCLEOTIDE SEQUENCE [LARGE SCALE GENOMIC DNA]</scope>
    <source>
        <strain evidence="3 4">130c</strain>
    </source>
</reference>
<feature type="region of interest" description="Disordered" evidence="1">
    <location>
        <begin position="509"/>
        <end position="599"/>
    </location>
</feature>
<gene>
    <name evidence="3" type="primary">Contig11256.g12025</name>
    <name evidence="3" type="ORF">STYLEM_19954</name>
</gene>
<feature type="region of interest" description="Disordered" evidence="1">
    <location>
        <begin position="459"/>
        <end position="496"/>
    </location>
</feature>
<dbReference type="InterPro" id="IPR000719">
    <property type="entry name" value="Prot_kinase_dom"/>
</dbReference>
<feature type="compositionally biased region" description="Basic and acidic residues" evidence="1">
    <location>
        <begin position="465"/>
        <end position="488"/>
    </location>
</feature>
<organism evidence="3 4">
    <name type="scientific">Stylonychia lemnae</name>
    <name type="common">Ciliate</name>
    <dbReference type="NCBI Taxonomy" id="5949"/>
    <lineage>
        <taxon>Eukaryota</taxon>
        <taxon>Sar</taxon>
        <taxon>Alveolata</taxon>
        <taxon>Ciliophora</taxon>
        <taxon>Intramacronucleata</taxon>
        <taxon>Spirotrichea</taxon>
        <taxon>Stichotrichia</taxon>
        <taxon>Sporadotrichida</taxon>
        <taxon>Oxytrichidae</taxon>
        <taxon>Stylonychinae</taxon>
        <taxon>Stylonychia</taxon>
    </lineage>
</organism>
<feature type="region of interest" description="Disordered" evidence="1">
    <location>
        <begin position="846"/>
        <end position="875"/>
    </location>
</feature>
<dbReference type="SMART" id="SM00220">
    <property type="entry name" value="S_TKc"/>
    <property type="match status" value="1"/>
</dbReference>
<evidence type="ECO:0000313" key="4">
    <source>
        <dbReference type="Proteomes" id="UP000039865"/>
    </source>
</evidence>
<dbReference type="EMBL" id="CCKQ01018819">
    <property type="protein sequence ID" value="CDW90807.1"/>
    <property type="molecule type" value="Genomic_DNA"/>
</dbReference>
<feature type="compositionally biased region" description="Polar residues" evidence="1">
    <location>
        <begin position="561"/>
        <end position="570"/>
    </location>
</feature>
<dbReference type="Gene3D" id="3.30.200.20">
    <property type="entry name" value="Phosphorylase Kinase, domain 1"/>
    <property type="match status" value="1"/>
</dbReference>
<dbReference type="Gene3D" id="1.10.510.10">
    <property type="entry name" value="Transferase(Phosphotransferase) domain 1"/>
    <property type="match status" value="1"/>
</dbReference>
<dbReference type="InterPro" id="IPR011009">
    <property type="entry name" value="Kinase-like_dom_sf"/>
</dbReference>
<dbReference type="Proteomes" id="UP000039865">
    <property type="component" value="Unassembled WGS sequence"/>
</dbReference>
<feature type="compositionally biased region" description="Polar residues" evidence="1">
    <location>
        <begin position="857"/>
        <end position="868"/>
    </location>
</feature>
<feature type="compositionally biased region" description="Polar residues" evidence="1">
    <location>
        <begin position="1069"/>
        <end position="1079"/>
    </location>
</feature>
<dbReference type="GO" id="GO:0004672">
    <property type="term" value="F:protein kinase activity"/>
    <property type="evidence" value="ECO:0007669"/>
    <property type="project" value="InterPro"/>
</dbReference>
<feature type="compositionally biased region" description="Low complexity" evidence="1">
    <location>
        <begin position="1046"/>
        <end position="1061"/>
    </location>
</feature>
<feature type="compositionally biased region" description="Polar residues" evidence="1">
    <location>
        <begin position="534"/>
        <end position="553"/>
    </location>
</feature>
<evidence type="ECO:0000259" key="2">
    <source>
        <dbReference type="PROSITE" id="PS50011"/>
    </source>
</evidence>
<feature type="compositionally biased region" description="Polar residues" evidence="1">
    <location>
        <begin position="509"/>
        <end position="518"/>
    </location>
</feature>
<protein>
    <submittedName>
        <fullName evidence="3">Protein kinase domain containing protein</fullName>
    </submittedName>
</protein>
<keyword evidence="3" id="KW-0418">Kinase</keyword>
<dbReference type="Pfam" id="PF00069">
    <property type="entry name" value="Pkinase"/>
    <property type="match status" value="1"/>
</dbReference>
<dbReference type="AlphaFoldDB" id="A0A078BC29"/>
<proteinExistence type="predicted"/>
<feature type="compositionally biased region" description="Basic and acidic residues" evidence="1">
    <location>
        <begin position="519"/>
        <end position="533"/>
    </location>
</feature>
<accession>A0A078BC29</accession>
<dbReference type="InParanoid" id="A0A078BC29"/>
<dbReference type="SUPFAM" id="SSF56112">
    <property type="entry name" value="Protein kinase-like (PK-like)"/>
    <property type="match status" value="1"/>
</dbReference>
<dbReference type="GO" id="GO:0005524">
    <property type="term" value="F:ATP binding"/>
    <property type="evidence" value="ECO:0007669"/>
    <property type="project" value="InterPro"/>
</dbReference>
<evidence type="ECO:0000313" key="3">
    <source>
        <dbReference type="EMBL" id="CDW90807.1"/>
    </source>
</evidence>
<feature type="domain" description="Protein kinase" evidence="2">
    <location>
        <begin position="1"/>
        <end position="280"/>
    </location>
</feature>
<dbReference type="PANTHER" id="PTHR24347">
    <property type="entry name" value="SERINE/THREONINE-PROTEIN KINASE"/>
    <property type="match status" value="1"/>
</dbReference>
<dbReference type="PROSITE" id="PS50011">
    <property type="entry name" value="PROTEIN_KINASE_DOM"/>
    <property type="match status" value="1"/>
</dbReference>